<dbReference type="Proteomes" id="UP000503349">
    <property type="component" value="Chromosome 9"/>
</dbReference>
<dbReference type="SUPFAM" id="SSF57667">
    <property type="entry name" value="beta-beta-alpha zinc fingers"/>
    <property type="match status" value="1"/>
</dbReference>
<proteinExistence type="predicted"/>
<feature type="compositionally biased region" description="Pro residues" evidence="2">
    <location>
        <begin position="728"/>
        <end position="738"/>
    </location>
</feature>
<feature type="region of interest" description="Disordered" evidence="2">
    <location>
        <begin position="492"/>
        <end position="626"/>
    </location>
</feature>
<feature type="region of interest" description="Disordered" evidence="2">
    <location>
        <begin position="715"/>
        <end position="738"/>
    </location>
</feature>
<feature type="region of interest" description="Disordered" evidence="2">
    <location>
        <begin position="287"/>
        <end position="394"/>
    </location>
</feature>
<dbReference type="FunFam" id="3.30.160.60:FF:000114">
    <property type="entry name" value="Zinc finger and BTB domain-containing protein 18"/>
    <property type="match status" value="1"/>
</dbReference>
<dbReference type="InterPro" id="IPR011333">
    <property type="entry name" value="SKP1/BTB/POZ_sf"/>
</dbReference>
<dbReference type="GO" id="GO:0000981">
    <property type="term" value="F:DNA-binding transcription factor activity, RNA polymerase II-specific"/>
    <property type="evidence" value="ECO:0007669"/>
    <property type="project" value="TreeGrafter"/>
</dbReference>
<dbReference type="GO" id="GO:0000978">
    <property type="term" value="F:RNA polymerase II cis-regulatory region sequence-specific DNA binding"/>
    <property type="evidence" value="ECO:0007669"/>
    <property type="project" value="TreeGrafter"/>
</dbReference>
<feature type="compositionally biased region" description="Polar residues" evidence="2">
    <location>
        <begin position="492"/>
        <end position="519"/>
    </location>
</feature>
<evidence type="ECO:0000256" key="1">
    <source>
        <dbReference type="PROSITE-ProRule" id="PRU00042"/>
    </source>
</evidence>
<gene>
    <name evidence="5" type="ORF">EXN66_Car009663</name>
</gene>
<evidence type="ECO:0000259" key="4">
    <source>
        <dbReference type="PROSITE" id="PS50157"/>
    </source>
</evidence>
<feature type="compositionally biased region" description="Low complexity" evidence="2">
    <location>
        <begin position="7"/>
        <end position="20"/>
    </location>
</feature>
<feature type="compositionally biased region" description="Basic and acidic residues" evidence="2">
    <location>
        <begin position="531"/>
        <end position="545"/>
    </location>
</feature>
<dbReference type="InterPro" id="IPR013087">
    <property type="entry name" value="Znf_C2H2_type"/>
</dbReference>
<evidence type="ECO:0000256" key="2">
    <source>
        <dbReference type="SAM" id="MobiDB-lite"/>
    </source>
</evidence>
<dbReference type="SMART" id="SM00225">
    <property type="entry name" value="BTB"/>
    <property type="match status" value="1"/>
</dbReference>
<keyword evidence="1" id="KW-0479">Metal-binding</keyword>
<dbReference type="Pfam" id="PF00096">
    <property type="entry name" value="zf-C2H2"/>
    <property type="match status" value="1"/>
</dbReference>
<evidence type="ECO:0000313" key="6">
    <source>
        <dbReference type="Proteomes" id="UP000503349"/>
    </source>
</evidence>
<dbReference type="InterPro" id="IPR050457">
    <property type="entry name" value="ZnFinger_BTB_dom_contain"/>
</dbReference>
<dbReference type="Gene3D" id="3.30.160.60">
    <property type="entry name" value="Classic Zinc Finger"/>
    <property type="match status" value="2"/>
</dbReference>
<feature type="domain" description="C2H2-type" evidence="4">
    <location>
        <begin position="661"/>
        <end position="688"/>
    </location>
</feature>
<feature type="compositionally biased region" description="Basic and acidic residues" evidence="2">
    <location>
        <begin position="435"/>
        <end position="447"/>
    </location>
</feature>
<feature type="compositionally biased region" description="Basic and acidic residues" evidence="2">
    <location>
        <begin position="715"/>
        <end position="725"/>
    </location>
</feature>
<dbReference type="InterPro" id="IPR000210">
    <property type="entry name" value="BTB/POZ_dom"/>
</dbReference>
<feature type="compositionally biased region" description="Basic and acidic residues" evidence="2">
    <location>
        <begin position="239"/>
        <end position="259"/>
    </location>
</feature>
<dbReference type="SMART" id="SM00355">
    <property type="entry name" value="ZnF_C2H2"/>
    <property type="match status" value="2"/>
</dbReference>
<keyword evidence="1" id="KW-0862">Zinc</keyword>
<dbReference type="PROSITE" id="PS50097">
    <property type="entry name" value="BTB"/>
    <property type="match status" value="1"/>
</dbReference>
<dbReference type="PROSITE" id="PS00028">
    <property type="entry name" value="ZINC_FINGER_C2H2_1"/>
    <property type="match status" value="2"/>
</dbReference>
<dbReference type="Gene3D" id="3.30.710.10">
    <property type="entry name" value="Potassium Channel Kv1.1, Chain A"/>
    <property type="match status" value="1"/>
</dbReference>
<keyword evidence="6" id="KW-1185">Reference proteome</keyword>
<keyword evidence="1" id="KW-0863">Zinc-finger</keyword>
<feature type="compositionally biased region" description="Polar residues" evidence="2">
    <location>
        <begin position="585"/>
        <end position="603"/>
    </location>
</feature>
<feature type="region of interest" description="Disordered" evidence="2">
    <location>
        <begin position="412"/>
        <end position="453"/>
    </location>
</feature>
<reference evidence="5 6" key="1">
    <citation type="submission" date="2019-02" db="EMBL/GenBank/DDBJ databases">
        <title>Opniocepnalus argus genome.</title>
        <authorList>
            <person name="Zhou C."/>
            <person name="Xiao S."/>
        </authorList>
    </citation>
    <scope>NUCLEOTIDE SEQUENCE [LARGE SCALE GENOMIC DNA]</scope>
    <source>
        <strain evidence="5">OARG1902GOOAL</strain>
        <tissue evidence="5">Muscle</tissue>
    </source>
</reference>
<feature type="region of interest" description="Disordered" evidence="2">
    <location>
        <begin position="1"/>
        <end position="20"/>
    </location>
</feature>
<feature type="compositionally biased region" description="Polar residues" evidence="2">
    <location>
        <begin position="287"/>
        <end position="299"/>
    </location>
</feature>
<dbReference type="SUPFAM" id="SSF54695">
    <property type="entry name" value="POZ domain"/>
    <property type="match status" value="1"/>
</dbReference>
<sequence>MTIFYQSTMTSSSSSAPSSSSTSVHLNAGSSEVQIIIGSRCLCCELSIAQTHRWQQAVSSYFLCIVAVHRWHWFGWRGAAEVSRAPQRKSCILSWKTTSLRQQLQVMEFPQHSQQLLSALRSQRQRGFLCDCTILVGSSHFLAHRAVLASCSPFFHMFYSDSPGGSGNAAISSVTLDSDIVTAAAFGLLLDFVYEGVLQLDKCPPVEDILAAASFLHMNEVVRVCKRRLQRRGPLAEADSTRSEESTSVRKAKETVRDDGDVEGAEPIVPMAGDHLNPVAVAESLSSMSTVAERSQSESLKLEQRTGGGSSEARVQTPLSPDLADTTQPGMDAPPLPPGREMLQVLITGQSGPASGSHAKLETSGQGEGSALCSPCSTTETYSHSSSQQPSSSSYSAVVPVSQTSSQSVVTLSQSESSISPCPVQKTPQLPYDNDFVRKPSEIDHRGTSGGGQQMVTLIQASALTSHLKTNHTNSPVQRSHPQIRIQSAISLQRQSSDFPTAPQTQNLTGQDKGTSQASRIARSHPNVGRMRTDDRDEQNVKVKVEAIVISDEEQEEEKEESREREPVMEVDDEFEEDIQEEELNSPQFLSSHSQMTSHSNDYSFPLSPSSSSSGAGPSAQDTSSFAASLIPPSTTQQHSDPPAYFQDFQDPIGNFVEDVPTCGVCGKTFSCTYTLRRHAIVHTRERPYECRYCYRSYTQSGDLYRHIRKAHDHTLPAKRSKADMEPSLPPQPPPPLS</sequence>
<dbReference type="AlphaFoldDB" id="A0A6G1PUS2"/>
<dbReference type="GO" id="GO:0008270">
    <property type="term" value="F:zinc ion binding"/>
    <property type="evidence" value="ECO:0007669"/>
    <property type="project" value="UniProtKB-KW"/>
</dbReference>
<feature type="compositionally biased region" description="Low complexity" evidence="2">
    <location>
        <begin position="382"/>
        <end position="394"/>
    </location>
</feature>
<protein>
    <submittedName>
        <fullName evidence="5">Zinc finger and BTB domain-containing protein 3</fullName>
    </submittedName>
</protein>
<feature type="compositionally biased region" description="Low complexity" evidence="2">
    <location>
        <begin position="608"/>
        <end position="620"/>
    </location>
</feature>
<feature type="compositionally biased region" description="Polar residues" evidence="2">
    <location>
        <begin position="313"/>
        <end position="329"/>
    </location>
</feature>
<evidence type="ECO:0000313" key="5">
    <source>
        <dbReference type="EMBL" id="KAF3693987.1"/>
    </source>
</evidence>
<feature type="domain" description="BTB" evidence="3">
    <location>
        <begin position="130"/>
        <end position="202"/>
    </location>
</feature>
<accession>A0A6G1PUS2</accession>
<dbReference type="Pfam" id="PF00651">
    <property type="entry name" value="BTB"/>
    <property type="match status" value="1"/>
</dbReference>
<reference evidence="6" key="2">
    <citation type="submission" date="2019-02" db="EMBL/GenBank/DDBJ databases">
        <title>Opniocepnalus argus Var Kimnra genome.</title>
        <authorList>
            <person name="Zhou C."/>
            <person name="Xiao S."/>
        </authorList>
    </citation>
    <scope>NUCLEOTIDE SEQUENCE [LARGE SCALE GENOMIC DNA]</scope>
</reference>
<feature type="domain" description="C2H2-type" evidence="4">
    <location>
        <begin position="689"/>
        <end position="717"/>
    </location>
</feature>
<dbReference type="FunFam" id="3.30.160.60:FF:000892">
    <property type="entry name" value="zinc finger and BTB domain-containing protein 3"/>
    <property type="match status" value="1"/>
</dbReference>
<feature type="region of interest" description="Disordered" evidence="2">
    <location>
        <begin position="233"/>
        <end position="274"/>
    </location>
</feature>
<dbReference type="EMBL" id="CM015720">
    <property type="protein sequence ID" value="KAF3693987.1"/>
    <property type="molecule type" value="Genomic_DNA"/>
</dbReference>
<evidence type="ECO:0000259" key="3">
    <source>
        <dbReference type="PROSITE" id="PS50097"/>
    </source>
</evidence>
<dbReference type="PANTHER" id="PTHR46105:SF28">
    <property type="entry name" value="ZINC FINGER PROTEIN 37-LIKE"/>
    <property type="match status" value="1"/>
</dbReference>
<feature type="compositionally biased region" description="Acidic residues" evidence="2">
    <location>
        <begin position="569"/>
        <end position="584"/>
    </location>
</feature>
<dbReference type="PANTHER" id="PTHR46105">
    <property type="entry name" value="AGAP004733-PA"/>
    <property type="match status" value="1"/>
</dbReference>
<dbReference type="InterPro" id="IPR036236">
    <property type="entry name" value="Znf_C2H2_sf"/>
</dbReference>
<name>A0A6G1PUS2_CHAAH</name>
<dbReference type="PROSITE" id="PS50157">
    <property type="entry name" value="ZINC_FINGER_C2H2_2"/>
    <property type="match status" value="2"/>
</dbReference>
<organism evidence="5 6">
    <name type="scientific">Channa argus</name>
    <name type="common">Northern snakehead</name>
    <name type="synonym">Ophicephalus argus</name>
    <dbReference type="NCBI Taxonomy" id="215402"/>
    <lineage>
        <taxon>Eukaryota</taxon>
        <taxon>Metazoa</taxon>
        <taxon>Chordata</taxon>
        <taxon>Craniata</taxon>
        <taxon>Vertebrata</taxon>
        <taxon>Euteleostomi</taxon>
        <taxon>Actinopterygii</taxon>
        <taxon>Neopterygii</taxon>
        <taxon>Teleostei</taxon>
        <taxon>Neoteleostei</taxon>
        <taxon>Acanthomorphata</taxon>
        <taxon>Anabantaria</taxon>
        <taxon>Anabantiformes</taxon>
        <taxon>Channoidei</taxon>
        <taxon>Channidae</taxon>
        <taxon>Channa</taxon>
    </lineage>
</organism>